<dbReference type="Proteomes" id="UP000027583">
    <property type="component" value="Unassembled WGS sequence"/>
</dbReference>
<accession>A0A060QG96</accession>
<sequence>MRRIRPPGPAILRAYHDTAYRIPPFTLRIGQTLRPWPFSVPALVLIGACNPGGRRMPDRYNQRAMTALHATLDRALRSSGSGFTPVVLCGEGVLGQWQEPFFAVPLSPDRARVLGRQFGQNALVIARRGQKARLVWLCDRLALTEAFKARR</sequence>
<proteinExistence type="predicted"/>
<evidence type="ECO:0000313" key="2">
    <source>
        <dbReference type="Proteomes" id="UP000027583"/>
    </source>
</evidence>
<evidence type="ECO:0000313" key="1">
    <source>
        <dbReference type="EMBL" id="CDG39980.1"/>
    </source>
</evidence>
<evidence type="ECO:0008006" key="3">
    <source>
        <dbReference type="Google" id="ProtNLM"/>
    </source>
</evidence>
<reference evidence="1 2" key="1">
    <citation type="journal article" date="2014" name="Genome Biol. Evol.">
        <title>Acetic acid bacteria genomes reveal functional traits for adaptation to life in insect guts.</title>
        <authorList>
            <person name="Chouaia B."/>
            <person name="Gaiarsa S."/>
            <person name="Crotti E."/>
            <person name="Comandatore F."/>
            <person name="Degli Esposti M."/>
            <person name="Ricci I."/>
            <person name="Alma A."/>
            <person name="Favia G."/>
            <person name="Bandi C."/>
            <person name="Daffonchio D."/>
        </authorList>
    </citation>
    <scope>NUCLEOTIDE SEQUENCE [LARGE SCALE GENOMIC DNA]</scope>
    <source>
        <strain evidence="1 2">SF2.1</strain>
    </source>
</reference>
<gene>
    <name evidence="1" type="ORF">ASAP_1935</name>
</gene>
<comment type="caution">
    <text evidence="1">The sequence shown here is derived from an EMBL/GenBank/DDBJ whole genome shotgun (WGS) entry which is preliminary data.</text>
</comment>
<protein>
    <recommendedName>
        <fullName evidence="3">DUF3293 domain-containing protein</fullName>
    </recommendedName>
</protein>
<name>A0A060QG96_9PROT</name>
<reference evidence="1 2" key="2">
    <citation type="journal article" date="2014" name="PLoS ONE">
        <title>Evolution of mitochondria reconstructed from the energy metabolism of living bacteria.</title>
        <authorList>
            <person name="Degli Esposti M."/>
            <person name="Chouaia B."/>
            <person name="Comandatore F."/>
            <person name="Crotti E."/>
            <person name="Sassera D."/>
            <person name="Lievens P.M."/>
            <person name="Daffonchio D."/>
            <person name="Bandi C."/>
        </authorList>
    </citation>
    <scope>NUCLEOTIDE SEQUENCE [LARGE SCALE GENOMIC DNA]</scope>
    <source>
        <strain evidence="1 2">SF2.1</strain>
    </source>
</reference>
<dbReference type="RefSeq" id="WP_051395872.1">
    <property type="nucleotide sequence ID" value="NZ_CBLX010000013.1"/>
</dbReference>
<dbReference type="Pfam" id="PF11697">
    <property type="entry name" value="DUF3293"/>
    <property type="match status" value="1"/>
</dbReference>
<dbReference type="InterPro" id="IPR021710">
    <property type="entry name" value="DUF3293"/>
</dbReference>
<dbReference type="AlphaFoldDB" id="A0A060QG96"/>
<dbReference type="eggNOG" id="ENOG5033AYA">
    <property type="taxonomic scope" value="Bacteria"/>
</dbReference>
<dbReference type="EMBL" id="CBLX010000013">
    <property type="protein sequence ID" value="CDG39980.1"/>
    <property type="molecule type" value="Genomic_DNA"/>
</dbReference>
<organism evidence="1 2">
    <name type="scientific">Asaia bogorensis</name>
    <dbReference type="NCBI Taxonomy" id="91915"/>
    <lineage>
        <taxon>Bacteria</taxon>
        <taxon>Pseudomonadati</taxon>
        <taxon>Pseudomonadota</taxon>
        <taxon>Alphaproteobacteria</taxon>
        <taxon>Acetobacterales</taxon>
        <taxon>Acetobacteraceae</taxon>
        <taxon>Asaia</taxon>
    </lineage>
</organism>